<dbReference type="InterPro" id="IPR036875">
    <property type="entry name" value="Znf_CCHC_sf"/>
</dbReference>
<dbReference type="EMBL" id="LIHL02000009">
    <property type="protein sequence ID" value="KAF5459720.1"/>
    <property type="molecule type" value="Genomic_DNA"/>
</dbReference>
<accession>A0A833UUR9</accession>
<feature type="non-terminal residue" evidence="4">
    <location>
        <position position="1"/>
    </location>
</feature>
<protein>
    <recommendedName>
        <fullName evidence="3">CCHC-type domain-containing protein</fullName>
    </recommendedName>
</protein>
<dbReference type="Gene3D" id="3.30.70.270">
    <property type="match status" value="1"/>
</dbReference>
<keyword evidence="1" id="KW-0863">Zinc-finger</keyword>
<feature type="domain" description="CCHC-type" evidence="3">
    <location>
        <begin position="55"/>
        <end position="70"/>
    </location>
</feature>
<reference evidence="4" key="2">
    <citation type="submission" date="2020-03" db="EMBL/GenBank/DDBJ databases">
        <title>Walnut 2.0.</title>
        <authorList>
            <person name="Marrano A."/>
            <person name="Britton M."/>
            <person name="Zimin A.V."/>
            <person name="Zaini P.A."/>
            <person name="Workman R."/>
            <person name="Puiu D."/>
            <person name="Bianco L."/>
            <person name="Allen B.J."/>
            <person name="Troggio M."/>
            <person name="Leslie C.A."/>
            <person name="Timp W."/>
            <person name="Dendekar A."/>
            <person name="Salzberg S.L."/>
            <person name="Neale D.B."/>
        </authorList>
    </citation>
    <scope>NUCLEOTIDE SEQUENCE</scope>
    <source>
        <tissue evidence="4">Leaves</tissue>
    </source>
</reference>
<dbReference type="PROSITE" id="PS50158">
    <property type="entry name" value="ZF_CCHC"/>
    <property type="match status" value="1"/>
</dbReference>
<dbReference type="PANTHER" id="PTHR15503">
    <property type="entry name" value="LDOC1 RELATED"/>
    <property type="match status" value="1"/>
</dbReference>
<name>A0A833UUR9_JUGRE</name>
<dbReference type="GO" id="GO:0008270">
    <property type="term" value="F:zinc ion binding"/>
    <property type="evidence" value="ECO:0007669"/>
    <property type="project" value="UniProtKB-KW"/>
</dbReference>
<keyword evidence="1" id="KW-0479">Metal-binding</keyword>
<dbReference type="InterPro" id="IPR032567">
    <property type="entry name" value="RTL1-rel"/>
</dbReference>
<dbReference type="InterPro" id="IPR000477">
    <property type="entry name" value="RT_dom"/>
</dbReference>
<dbReference type="SUPFAM" id="SSF50630">
    <property type="entry name" value="Acid proteases"/>
    <property type="match status" value="1"/>
</dbReference>
<dbReference type="Gramene" id="Jr09_01650_p1">
    <property type="protein sequence ID" value="cds.Jr09_01650_p1"/>
    <property type="gene ID" value="Jr09_01650"/>
</dbReference>
<feature type="region of interest" description="Disordered" evidence="2">
    <location>
        <begin position="1"/>
        <end position="23"/>
    </location>
</feature>
<evidence type="ECO:0000256" key="1">
    <source>
        <dbReference type="PROSITE-ProRule" id="PRU00047"/>
    </source>
</evidence>
<evidence type="ECO:0000256" key="2">
    <source>
        <dbReference type="SAM" id="MobiDB-lite"/>
    </source>
</evidence>
<dbReference type="AlphaFoldDB" id="A0A833UUR9"/>
<dbReference type="InterPro" id="IPR001878">
    <property type="entry name" value="Znf_CCHC"/>
</dbReference>
<dbReference type="Gene3D" id="4.10.60.10">
    <property type="entry name" value="Zinc finger, CCHC-type"/>
    <property type="match status" value="1"/>
</dbReference>
<dbReference type="Proteomes" id="UP000619265">
    <property type="component" value="Unassembled WGS sequence"/>
</dbReference>
<dbReference type="CDD" id="cd01647">
    <property type="entry name" value="RT_LTR"/>
    <property type="match status" value="1"/>
</dbReference>
<dbReference type="InterPro" id="IPR043128">
    <property type="entry name" value="Rev_trsase/Diguanyl_cyclase"/>
</dbReference>
<dbReference type="SMART" id="SM00343">
    <property type="entry name" value="ZnF_C2HC"/>
    <property type="match status" value="1"/>
</dbReference>
<comment type="caution">
    <text evidence="4">The sequence shown here is derived from an EMBL/GenBank/DDBJ whole genome shotgun (WGS) entry which is preliminary data.</text>
</comment>
<dbReference type="PANTHER" id="PTHR15503:SF45">
    <property type="entry name" value="RNA-DIRECTED DNA POLYMERASE HOMOLOG"/>
    <property type="match status" value="1"/>
</dbReference>
<sequence>MPFAASGSAEKKRSFSSPVKGKGIVTGGHMPSAYPLCPKCGKRHPGECRSGYGVCYRCGKPGHLIRDCPNTAQGSGAGDHKPRPHIPARVYAVTPGDIDADASEVEEAGVITGNVNLLRFTACALFDSGASQSFVSAAFARICSLQTELLPQRVVVLIPDGNTVACTRLVKDCPVELDGRTLKADLLVFGQMEFDLILGMDWLFKHYAKIDCRKREVVFESPSEDIIRYTGASVKATPLVISALQARKCFEVGASAFLLMIVEKTVGSEEIRGIPVVEDFPEVFVSELTGLPPDRETEFKIELEPATTPTHKAPYRMAPAELKELKVQLEELLEKGFIRPSSSPWGAPVLFVKKKDGSMRMCIDYRELNKVTIKNKYPLPRIDDLLDQLQGASVFSKIDLRSGYHQLKVKEQD</sequence>
<dbReference type="GO" id="GO:0003676">
    <property type="term" value="F:nucleic acid binding"/>
    <property type="evidence" value="ECO:0007669"/>
    <property type="project" value="InterPro"/>
</dbReference>
<evidence type="ECO:0000259" key="3">
    <source>
        <dbReference type="PROSITE" id="PS50158"/>
    </source>
</evidence>
<dbReference type="SUPFAM" id="SSF56672">
    <property type="entry name" value="DNA/RNA polymerases"/>
    <property type="match status" value="1"/>
</dbReference>
<dbReference type="Pfam" id="PF00098">
    <property type="entry name" value="zf-CCHC"/>
    <property type="match status" value="1"/>
</dbReference>
<organism evidence="4 5">
    <name type="scientific">Juglans regia</name>
    <name type="common">English walnut</name>
    <dbReference type="NCBI Taxonomy" id="51240"/>
    <lineage>
        <taxon>Eukaryota</taxon>
        <taxon>Viridiplantae</taxon>
        <taxon>Streptophyta</taxon>
        <taxon>Embryophyta</taxon>
        <taxon>Tracheophyta</taxon>
        <taxon>Spermatophyta</taxon>
        <taxon>Magnoliopsida</taxon>
        <taxon>eudicotyledons</taxon>
        <taxon>Gunneridae</taxon>
        <taxon>Pentapetalae</taxon>
        <taxon>rosids</taxon>
        <taxon>fabids</taxon>
        <taxon>Fagales</taxon>
        <taxon>Juglandaceae</taxon>
        <taxon>Juglans</taxon>
    </lineage>
</organism>
<evidence type="ECO:0000313" key="4">
    <source>
        <dbReference type="EMBL" id="KAF5459720.1"/>
    </source>
</evidence>
<dbReference type="Gene3D" id="3.10.10.10">
    <property type="entry name" value="HIV Type 1 Reverse Transcriptase, subunit A, domain 1"/>
    <property type="match status" value="1"/>
</dbReference>
<evidence type="ECO:0000313" key="5">
    <source>
        <dbReference type="Proteomes" id="UP000619265"/>
    </source>
</evidence>
<proteinExistence type="predicted"/>
<dbReference type="InterPro" id="IPR021109">
    <property type="entry name" value="Peptidase_aspartic_dom_sf"/>
</dbReference>
<gene>
    <name evidence="4" type="ORF">F2P56_019642</name>
</gene>
<dbReference type="CDD" id="cd00303">
    <property type="entry name" value="retropepsin_like"/>
    <property type="match status" value="1"/>
</dbReference>
<dbReference type="InterPro" id="IPR043502">
    <property type="entry name" value="DNA/RNA_pol_sf"/>
</dbReference>
<dbReference type="Pfam" id="PF08284">
    <property type="entry name" value="RVP_2"/>
    <property type="match status" value="1"/>
</dbReference>
<dbReference type="SUPFAM" id="SSF57756">
    <property type="entry name" value="Retrovirus zinc finger-like domains"/>
    <property type="match status" value="1"/>
</dbReference>
<reference evidence="4" key="1">
    <citation type="submission" date="2015-10" db="EMBL/GenBank/DDBJ databases">
        <authorList>
            <person name="Martinez-Garcia P.J."/>
            <person name="Crepeau M.W."/>
            <person name="Puiu D."/>
            <person name="Gonzalez-Ibeas D."/>
            <person name="Whalen J."/>
            <person name="Stevens K."/>
            <person name="Paul R."/>
            <person name="Butterfield T."/>
            <person name="Britton M."/>
            <person name="Reagan R."/>
            <person name="Chakraborty S."/>
            <person name="Walawage S.L."/>
            <person name="Vasquez-Gross H.A."/>
            <person name="Cardeno C."/>
            <person name="Famula R."/>
            <person name="Pratt K."/>
            <person name="Kuruganti S."/>
            <person name="Aradhya M.K."/>
            <person name="Leslie C.A."/>
            <person name="Dandekar A.M."/>
            <person name="Salzberg S.L."/>
            <person name="Wegrzyn J.L."/>
            <person name="Langley C.H."/>
            <person name="Neale D.B."/>
        </authorList>
    </citation>
    <scope>NUCLEOTIDE SEQUENCE</scope>
    <source>
        <tissue evidence="4">Leaves</tissue>
    </source>
</reference>
<dbReference type="Gene3D" id="2.40.70.10">
    <property type="entry name" value="Acid Proteases"/>
    <property type="match status" value="1"/>
</dbReference>
<keyword evidence="1" id="KW-0862">Zinc</keyword>
<dbReference type="Pfam" id="PF00078">
    <property type="entry name" value="RVT_1"/>
    <property type="match status" value="1"/>
</dbReference>